<feature type="domain" description="GtrA/DPMS transmembrane" evidence="7">
    <location>
        <begin position="14"/>
        <end position="131"/>
    </location>
</feature>
<feature type="transmembrane region" description="Helical" evidence="6">
    <location>
        <begin position="82"/>
        <end position="102"/>
    </location>
</feature>
<evidence type="ECO:0000256" key="6">
    <source>
        <dbReference type="SAM" id="Phobius"/>
    </source>
</evidence>
<accession>A0A0R1H157</accession>
<evidence type="ECO:0000256" key="4">
    <source>
        <dbReference type="ARBA" id="ARBA00022989"/>
    </source>
</evidence>
<evidence type="ECO:0000256" key="3">
    <source>
        <dbReference type="ARBA" id="ARBA00022692"/>
    </source>
</evidence>
<feature type="transmembrane region" description="Helical" evidence="6">
    <location>
        <begin position="108"/>
        <end position="125"/>
    </location>
</feature>
<organism evidence="8 9">
    <name type="scientific">Loigolactobacillus bifermentans DSM 20003</name>
    <dbReference type="NCBI Taxonomy" id="1423726"/>
    <lineage>
        <taxon>Bacteria</taxon>
        <taxon>Bacillati</taxon>
        <taxon>Bacillota</taxon>
        <taxon>Bacilli</taxon>
        <taxon>Lactobacillales</taxon>
        <taxon>Lactobacillaceae</taxon>
        <taxon>Loigolactobacillus</taxon>
    </lineage>
</organism>
<dbReference type="RefSeq" id="WP_191981080.1">
    <property type="nucleotide sequence ID" value="NZ_AZDA01000018.1"/>
</dbReference>
<feature type="transmembrane region" description="Helical" evidence="6">
    <location>
        <begin position="12"/>
        <end position="33"/>
    </location>
</feature>
<name>A0A0R1H157_9LACO</name>
<dbReference type="AlphaFoldDB" id="A0A0R1H157"/>
<dbReference type="GO" id="GO:0000271">
    <property type="term" value="P:polysaccharide biosynthetic process"/>
    <property type="evidence" value="ECO:0007669"/>
    <property type="project" value="InterPro"/>
</dbReference>
<sequence length="134" mass="15635">MIKLFKQYYRVISYLFFGVLTTVINIGVFAALQLLTAWNYQVETVIAWFLSVLFAYITNKLWVFSSHTTGLKAFFTEMSSFFFFRLLSLVMELVIMWIGVSLLKQNAIVVKVVDNVVVIVANYVFSKVFIFRKR</sequence>
<keyword evidence="9" id="KW-1185">Reference proteome</keyword>
<dbReference type="GO" id="GO:0005886">
    <property type="term" value="C:plasma membrane"/>
    <property type="evidence" value="ECO:0007669"/>
    <property type="project" value="TreeGrafter"/>
</dbReference>
<dbReference type="Proteomes" id="UP000051461">
    <property type="component" value="Unassembled WGS sequence"/>
</dbReference>
<comment type="similarity">
    <text evidence="2">Belongs to the GtrA family.</text>
</comment>
<comment type="caution">
    <text evidence="8">The sequence shown here is derived from an EMBL/GenBank/DDBJ whole genome shotgun (WGS) entry which is preliminary data.</text>
</comment>
<comment type="subcellular location">
    <subcellularLocation>
        <location evidence="1">Membrane</location>
        <topology evidence="1">Multi-pass membrane protein</topology>
    </subcellularLocation>
</comment>
<feature type="transmembrane region" description="Helical" evidence="6">
    <location>
        <begin position="45"/>
        <end position="62"/>
    </location>
</feature>
<gene>
    <name evidence="8" type="ORF">FC07_GL001065</name>
</gene>
<dbReference type="Pfam" id="PF04138">
    <property type="entry name" value="GtrA_DPMS_TM"/>
    <property type="match status" value="1"/>
</dbReference>
<keyword evidence="4 6" id="KW-1133">Transmembrane helix</keyword>
<evidence type="ECO:0000313" key="9">
    <source>
        <dbReference type="Proteomes" id="UP000051461"/>
    </source>
</evidence>
<dbReference type="STRING" id="1423726.FC07_GL001065"/>
<evidence type="ECO:0000313" key="8">
    <source>
        <dbReference type="EMBL" id="KRK40206.1"/>
    </source>
</evidence>
<dbReference type="PANTHER" id="PTHR38459">
    <property type="entry name" value="PROPHAGE BACTOPRENOL-LINKED GLUCOSE TRANSLOCASE HOMOLOG"/>
    <property type="match status" value="1"/>
</dbReference>
<reference evidence="8 9" key="1">
    <citation type="journal article" date="2015" name="Genome Announc.">
        <title>Expanding the biotechnology potential of lactobacilli through comparative genomics of 213 strains and associated genera.</title>
        <authorList>
            <person name="Sun Z."/>
            <person name="Harris H.M."/>
            <person name="McCann A."/>
            <person name="Guo C."/>
            <person name="Argimon S."/>
            <person name="Zhang W."/>
            <person name="Yang X."/>
            <person name="Jeffery I.B."/>
            <person name="Cooney J.C."/>
            <person name="Kagawa T.F."/>
            <person name="Liu W."/>
            <person name="Song Y."/>
            <person name="Salvetti E."/>
            <person name="Wrobel A."/>
            <person name="Rasinkangas P."/>
            <person name="Parkhill J."/>
            <person name="Rea M.C."/>
            <person name="O'Sullivan O."/>
            <person name="Ritari J."/>
            <person name="Douillard F.P."/>
            <person name="Paul Ross R."/>
            <person name="Yang R."/>
            <person name="Briner A.E."/>
            <person name="Felis G.E."/>
            <person name="de Vos W.M."/>
            <person name="Barrangou R."/>
            <person name="Klaenhammer T.R."/>
            <person name="Caufield P.W."/>
            <person name="Cui Y."/>
            <person name="Zhang H."/>
            <person name="O'Toole P.W."/>
        </authorList>
    </citation>
    <scope>NUCLEOTIDE SEQUENCE [LARGE SCALE GENOMIC DNA]</scope>
    <source>
        <strain evidence="8 9">DSM 20003</strain>
    </source>
</reference>
<dbReference type="PANTHER" id="PTHR38459:SF5">
    <property type="entry name" value="CELL WALL TEICHOIC ACID GLYCOSYLATION PROTEIN GTCA"/>
    <property type="match status" value="1"/>
</dbReference>
<dbReference type="EMBL" id="AZDA01000018">
    <property type="protein sequence ID" value="KRK40206.1"/>
    <property type="molecule type" value="Genomic_DNA"/>
</dbReference>
<dbReference type="InterPro" id="IPR051401">
    <property type="entry name" value="GtrA_CellWall_Glycosyl"/>
</dbReference>
<keyword evidence="3 6" id="KW-0812">Transmembrane</keyword>
<evidence type="ECO:0000256" key="1">
    <source>
        <dbReference type="ARBA" id="ARBA00004141"/>
    </source>
</evidence>
<dbReference type="InterPro" id="IPR007267">
    <property type="entry name" value="GtrA_DPMS_TM"/>
</dbReference>
<dbReference type="PATRIC" id="fig|1423726.3.peg.1103"/>
<keyword evidence="5 6" id="KW-0472">Membrane</keyword>
<proteinExistence type="inferred from homology"/>
<evidence type="ECO:0000259" key="7">
    <source>
        <dbReference type="Pfam" id="PF04138"/>
    </source>
</evidence>
<evidence type="ECO:0000256" key="5">
    <source>
        <dbReference type="ARBA" id="ARBA00023136"/>
    </source>
</evidence>
<evidence type="ECO:0000256" key="2">
    <source>
        <dbReference type="ARBA" id="ARBA00009399"/>
    </source>
</evidence>
<protein>
    <submittedName>
        <fullName evidence="8">GtcA family membrane protein</fullName>
    </submittedName>
</protein>